<name>A0A9P6YC13_RHIOR</name>
<reference evidence="2" key="1">
    <citation type="journal article" date="2020" name="Microb. Genom.">
        <title>Genetic diversity of clinical and environmental Mucorales isolates obtained from an investigation of mucormycosis cases among solid organ transplant recipients.</title>
        <authorList>
            <person name="Nguyen M.H."/>
            <person name="Kaul D."/>
            <person name="Muto C."/>
            <person name="Cheng S.J."/>
            <person name="Richter R.A."/>
            <person name="Bruno V.M."/>
            <person name="Liu G."/>
            <person name="Beyhan S."/>
            <person name="Sundermann A.J."/>
            <person name="Mounaud S."/>
            <person name="Pasculle A.W."/>
            <person name="Nierman W.C."/>
            <person name="Driscoll E."/>
            <person name="Cumbie R."/>
            <person name="Clancy C.J."/>
            <person name="Dupont C.L."/>
        </authorList>
    </citation>
    <scope>NUCLEOTIDE SEQUENCE</scope>
    <source>
        <strain evidence="2">GL16</strain>
    </source>
</reference>
<evidence type="ECO:0000313" key="3">
    <source>
        <dbReference type="Proteomes" id="UP000717996"/>
    </source>
</evidence>
<gene>
    <name evidence="2" type="ORF">G6F51_006012</name>
</gene>
<dbReference type="EMBL" id="JAANIT010000784">
    <property type="protein sequence ID" value="KAG1544516.1"/>
    <property type="molecule type" value="Genomic_DNA"/>
</dbReference>
<feature type="region of interest" description="Disordered" evidence="1">
    <location>
        <begin position="1"/>
        <end position="39"/>
    </location>
</feature>
<sequence>MSLGGRSNRENDFGHPSNRQSSTTCLTSSKNSYEKFKNERQQELERALFTVNKQPTEFTMTLTPTLATYVDASNTETSDYWTKKEKKPPSM</sequence>
<proteinExistence type="predicted"/>
<comment type="caution">
    <text evidence="2">The sequence shown here is derived from an EMBL/GenBank/DDBJ whole genome shotgun (WGS) entry which is preliminary data.</text>
</comment>
<protein>
    <submittedName>
        <fullName evidence="2">Uncharacterized protein</fullName>
    </submittedName>
</protein>
<organism evidence="2 3">
    <name type="scientific">Rhizopus oryzae</name>
    <name type="common">Mucormycosis agent</name>
    <name type="synonym">Rhizopus arrhizus var. delemar</name>
    <dbReference type="NCBI Taxonomy" id="64495"/>
    <lineage>
        <taxon>Eukaryota</taxon>
        <taxon>Fungi</taxon>
        <taxon>Fungi incertae sedis</taxon>
        <taxon>Mucoromycota</taxon>
        <taxon>Mucoromycotina</taxon>
        <taxon>Mucoromycetes</taxon>
        <taxon>Mucorales</taxon>
        <taxon>Mucorineae</taxon>
        <taxon>Rhizopodaceae</taxon>
        <taxon>Rhizopus</taxon>
    </lineage>
</organism>
<dbReference type="AlphaFoldDB" id="A0A9P6YC13"/>
<accession>A0A9P6YC13</accession>
<feature type="compositionally biased region" description="Polar residues" evidence="1">
    <location>
        <begin position="17"/>
        <end position="31"/>
    </location>
</feature>
<dbReference type="OrthoDB" id="10309070at2759"/>
<evidence type="ECO:0000313" key="2">
    <source>
        <dbReference type="EMBL" id="KAG1544516.1"/>
    </source>
</evidence>
<dbReference type="Proteomes" id="UP000717996">
    <property type="component" value="Unassembled WGS sequence"/>
</dbReference>
<evidence type="ECO:0000256" key="1">
    <source>
        <dbReference type="SAM" id="MobiDB-lite"/>
    </source>
</evidence>